<comment type="pathway">
    <text evidence="2 10">Cofactor biosynthesis; NAD(+) biosynthesis; deamido-NAD(+) from nicotinate D-ribonucleotide: step 1/1.</text>
</comment>
<gene>
    <name evidence="10" type="primary">nadD</name>
    <name evidence="12" type="ORF">bsdtw1_03368</name>
</gene>
<evidence type="ECO:0000256" key="9">
    <source>
        <dbReference type="ARBA" id="ARBA00048721"/>
    </source>
</evidence>
<dbReference type="NCBIfam" id="TIGR00125">
    <property type="entry name" value="cyt_tran_rel"/>
    <property type="match status" value="1"/>
</dbReference>
<dbReference type="InterPro" id="IPR014729">
    <property type="entry name" value="Rossmann-like_a/b/a_fold"/>
</dbReference>
<sequence length="201" mass="23641">MSKKIGILGGTFDPIHNGHIYIAYEAKRLLDLDEIIFMPSGNPPHKDEKNITDSHLRYKMVDIAVKSYEGFTTSDYEVNKQGLSYTYETLMHLKDTLKGADLYFITGADCLIDLEKWKNVDLIMDNCNFVVFNRPGYTKEELYDEKRLVEQKYNKEIIFLDLLQLDISSTWIRHRIREGHMVDFFMPDEVSKIIRDNRLYL</sequence>
<dbReference type="HAMAP" id="MF_00244">
    <property type="entry name" value="NaMN_adenylyltr"/>
    <property type="match status" value="1"/>
</dbReference>
<evidence type="ECO:0000256" key="1">
    <source>
        <dbReference type="ARBA" id="ARBA00002324"/>
    </source>
</evidence>
<keyword evidence="3 10" id="KW-0662">Pyridine nucleotide biosynthesis</keyword>
<protein>
    <recommendedName>
        <fullName evidence="10">Probable nicotinate-nucleotide adenylyltransferase</fullName>
        <ecNumber evidence="10">2.7.7.18</ecNumber>
    </recommendedName>
    <alternativeName>
        <fullName evidence="10">Deamido-NAD(+) diphosphorylase</fullName>
    </alternativeName>
    <alternativeName>
        <fullName evidence="10">Deamido-NAD(+) pyrophosphorylase</fullName>
    </alternativeName>
    <alternativeName>
        <fullName evidence="10">Nicotinate mononucleotide adenylyltransferase</fullName>
        <shortName evidence="10">NaMN adenylyltransferase</shortName>
    </alternativeName>
</protein>
<dbReference type="GO" id="GO:0004515">
    <property type="term" value="F:nicotinate-nucleotide adenylyltransferase activity"/>
    <property type="evidence" value="ECO:0007669"/>
    <property type="project" value="UniProtKB-UniRule"/>
</dbReference>
<dbReference type="NCBIfam" id="NF000840">
    <property type="entry name" value="PRK00071.1-3"/>
    <property type="match status" value="1"/>
</dbReference>
<keyword evidence="4 10" id="KW-0808">Transferase</keyword>
<evidence type="ECO:0000256" key="2">
    <source>
        <dbReference type="ARBA" id="ARBA00005019"/>
    </source>
</evidence>
<comment type="similarity">
    <text evidence="10">Belongs to the NadD family.</text>
</comment>
<comment type="function">
    <text evidence="1 10">Catalyzes the reversible adenylation of nicotinate mononucleotide (NaMN) to nicotinic acid adenine dinucleotide (NaAD).</text>
</comment>
<dbReference type="RefSeq" id="WP_183278635.1">
    <property type="nucleotide sequence ID" value="NZ_BLZR01000001.1"/>
</dbReference>
<organism evidence="12 13">
    <name type="scientific">Clostridium fungisolvens</name>
    <dbReference type="NCBI Taxonomy" id="1604897"/>
    <lineage>
        <taxon>Bacteria</taxon>
        <taxon>Bacillati</taxon>
        <taxon>Bacillota</taxon>
        <taxon>Clostridia</taxon>
        <taxon>Eubacteriales</taxon>
        <taxon>Clostridiaceae</taxon>
        <taxon>Clostridium</taxon>
    </lineage>
</organism>
<keyword evidence="13" id="KW-1185">Reference proteome</keyword>
<proteinExistence type="inferred from homology"/>
<evidence type="ECO:0000256" key="7">
    <source>
        <dbReference type="ARBA" id="ARBA00022840"/>
    </source>
</evidence>
<dbReference type="InterPro" id="IPR005248">
    <property type="entry name" value="NadD/NMNAT"/>
</dbReference>
<feature type="domain" description="Cytidyltransferase-like" evidence="11">
    <location>
        <begin position="7"/>
        <end position="175"/>
    </location>
</feature>
<name>A0A6V8SQT8_9CLOT</name>
<dbReference type="InterPro" id="IPR004821">
    <property type="entry name" value="Cyt_trans-like"/>
</dbReference>
<accession>A0A6V8SQT8</accession>
<evidence type="ECO:0000256" key="3">
    <source>
        <dbReference type="ARBA" id="ARBA00022642"/>
    </source>
</evidence>
<dbReference type="PANTHER" id="PTHR39321">
    <property type="entry name" value="NICOTINATE-NUCLEOTIDE ADENYLYLTRANSFERASE-RELATED"/>
    <property type="match status" value="1"/>
</dbReference>
<evidence type="ECO:0000256" key="8">
    <source>
        <dbReference type="ARBA" id="ARBA00023027"/>
    </source>
</evidence>
<keyword evidence="8 10" id="KW-0520">NAD</keyword>
<reference evidence="12 13" key="1">
    <citation type="submission" date="2020-07" db="EMBL/GenBank/DDBJ databases">
        <title>A new beta-1,3-glucan-decomposing anaerobic bacterium isolated from anoxic soil subjected to biological soil disinfestation.</title>
        <authorList>
            <person name="Ueki A."/>
            <person name="Tonouchi A."/>
        </authorList>
    </citation>
    <scope>NUCLEOTIDE SEQUENCE [LARGE SCALE GENOMIC DNA]</scope>
    <source>
        <strain evidence="12 13">TW1</strain>
    </source>
</reference>
<dbReference type="EC" id="2.7.7.18" evidence="10"/>
<comment type="catalytic activity">
    <reaction evidence="9 10">
        <text>nicotinate beta-D-ribonucleotide + ATP + H(+) = deamido-NAD(+) + diphosphate</text>
        <dbReference type="Rhea" id="RHEA:22860"/>
        <dbReference type="ChEBI" id="CHEBI:15378"/>
        <dbReference type="ChEBI" id="CHEBI:30616"/>
        <dbReference type="ChEBI" id="CHEBI:33019"/>
        <dbReference type="ChEBI" id="CHEBI:57502"/>
        <dbReference type="ChEBI" id="CHEBI:58437"/>
        <dbReference type="EC" id="2.7.7.18"/>
    </reaction>
</comment>
<evidence type="ECO:0000256" key="6">
    <source>
        <dbReference type="ARBA" id="ARBA00022741"/>
    </source>
</evidence>
<dbReference type="UniPathway" id="UPA00253">
    <property type="reaction ID" value="UER00332"/>
</dbReference>
<dbReference type="Pfam" id="PF01467">
    <property type="entry name" value="CTP_transf_like"/>
    <property type="match status" value="1"/>
</dbReference>
<evidence type="ECO:0000256" key="4">
    <source>
        <dbReference type="ARBA" id="ARBA00022679"/>
    </source>
</evidence>
<evidence type="ECO:0000256" key="10">
    <source>
        <dbReference type="HAMAP-Rule" id="MF_00244"/>
    </source>
</evidence>
<comment type="caution">
    <text evidence="12">The sequence shown here is derived from an EMBL/GenBank/DDBJ whole genome shotgun (WGS) entry which is preliminary data.</text>
</comment>
<dbReference type="SUPFAM" id="SSF52374">
    <property type="entry name" value="Nucleotidylyl transferase"/>
    <property type="match status" value="1"/>
</dbReference>
<dbReference type="Proteomes" id="UP000580568">
    <property type="component" value="Unassembled WGS sequence"/>
</dbReference>
<dbReference type="NCBIfam" id="TIGR00482">
    <property type="entry name" value="nicotinate (nicotinamide) nucleotide adenylyltransferase"/>
    <property type="match status" value="1"/>
</dbReference>
<evidence type="ECO:0000256" key="5">
    <source>
        <dbReference type="ARBA" id="ARBA00022695"/>
    </source>
</evidence>
<dbReference type="CDD" id="cd02165">
    <property type="entry name" value="NMNAT"/>
    <property type="match status" value="1"/>
</dbReference>
<keyword evidence="6 10" id="KW-0547">Nucleotide-binding</keyword>
<dbReference type="GO" id="GO:0009435">
    <property type="term" value="P:NAD+ biosynthetic process"/>
    <property type="evidence" value="ECO:0007669"/>
    <property type="project" value="UniProtKB-UniRule"/>
</dbReference>
<dbReference type="AlphaFoldDB" id="A0A6V8SQT8"/>
<dbReference type="EMBL" id="BLZR01000001">
    <property type="protein sequence ID" value="GFP77253.1"/>
    <property type="molecule type" value="Genomic_DNA"/>
</dbReference>
<keyword evidence="5 10" id="KW-0548">Nucleotidyltransferase</keyword>
<dbReference type="Gene3D" id="3.40.50.620">
    <property type="entry name" value="HUPs"/>
    <property type="match status" value="1"/>
</dbReference>
<evidence type="ECO:0000313" key="13">
    <source>
        <dbReference type="Proteomes" id="UP000580568"/>
    </source>
</evidence>
<dbReference type="GO" id="GO:0005524">
    <property type="term" value="F:ATP binding"/>
    <property type="evidence" value="ECO:0007669"/>
    <property type="project" value="UniProtKB-KW"/>
</dbReference>
<evidence type="ECO:0000313" key="12">
    <source>
        <dbReference type="EMBL" id="GFP77253.1"/>
    </source>
</evidence>
<dbReference type="PANTHER" id="PTHR39321:SF3">
    <property type="entry name" value="PHOSPHOPANTETHEINE ADENYLYLTRANSFERASE"/>
    <property type="match status" value="1"/>
</dbReference>
<evidence type="ECO:0000259" key="11">
    <source>
        <dbReference type="Pfam" id="PF01467"/>
    </source>
</evidence>
<keyword evidence="7 10" id="KW-0067">ATP-binding</keyword>